<comment type="caution">
    <text evidence="8">The sequence shown here is derived from an EMBL/GenBank/DDBJ whole genome shotgun (WGS) entry which is preliminary data.</text>
</comment>
<evidence type="ECO:0000256" key="7">
    <source>
        <dbReference type="SAM" id="Phobius"/>
    </source>
</evidence>
<keyword evidence="8" id="KW-0282">Flagellum</keyword>
<dbReference type="Pfam" id="PF01313">
    <property type="entry name" value="Bac_export_3"/>
    <property type="match status" value="1"/>
</dbReference>
<evidence type="ECO:0000313" key="8">
    <source>
        <dbReference type="EMBL" id="SIQ99620.1"/>
    </source>
</evidence>
<dbReference type="EMBL" id="FTNE01000013">
    <property type="protein sequence ID" value="SIQ99620.1"/>
    <property type="molecule type" value="Genomic_DNA"/>
</dbReference>
<feature type="transmembrane region" description="Helical" evidence="7">
    <location>
        <begin position="20"/>
        <end position="38"/>
    </location>
</feature>
<keyword evidence="8" id="KW-0969">Cilium</keyword>
<evidence type="ECO:0000256" key="2">
    <source>
        <dbReference type="ARBA" id="ARBA00006156"/>
    </source>
</evidence>
<evidence type="ECO:0000256" key="6">
    <source>
        <dbReference type="ARBA" id="ARBA00023136"/>
    </source>
</evidence>
<protein>
    <submittedName>
        <fullName evidence="8">Flagellar biosynthetic protein FliQ</fullName>
    </submittedName>
</protein>
<sequence length="88" mass="9217">MSDPSIAIVLHEALYITARLAAPPLLASLATGLIISVLQSITQINEPSLIFLPKVVAVAGAVMMLGGYSVTILTEFSHNIFSAMVHVG</sequence>
<dbReference type="AlphaFoldDB" id="A0A8G2FLH7"/>
<evidence type="ECO:0000256" key="5">
    <source>
        <dbReference type="ARBA" id="ARBA00022989"/>
    </source>
</evidence>
<dbReference type="PANTHER" id="PTHR34040:SF2">
    <property type="entry name" value="FLAGELLAR BIOSYNTHETIC PROTEIN FLIQ"/>
    <property type="match status" value="1"/>
</dbReference>
<keyword evidence="9" id="KW-1185">Reference proteome</keyword>
<keyword evidence="4 7" id="KW-0812">Transmembrane</keyword>
<dbReference type="Proteomes" id="UP000186308">
    <property type="component" value="Unassembled WGS sequence"/>
</dbReference>
<comment type="subcellular location">
    <subcellularLocation>
        <location evidence="1">Cell membrane</location>
        <topology evidence="1">Multi-pass membrane protein</topology>
    </subcellularLocation>
</comment>
<dbReference type="GO" id="GO:0009306">
    <property type="term" value="P:protein secretion"/>
    <property type="evidence" value="ECO:0007669"/>
    <property type="project" value="InterPro"/>
</dbReference>
<dbReference type="RefSeq" id="WP_029311781.1">
    <property type="nucleotide sequence ID" value="NZ_FTNE01000013.1"/>
</dbReference>
<accession>A0A8G2FLH7</accession>
<keyword evidence="6 7" id="KW-0472">Membrane</keyword>
<dbReference type="PANTHER" id="PTHR34040">
    <property type="entry name" value="FLAGELLAR BIOSYNTHETIC PROTEIN FLIQ"/>
    <property type="match status" value="1"/>
</dbReference>
<organism evidence="8 9">
    <name type="scientific">Acidiphilium rubrum</name>
    <dbReference type="NCBI Taxonomy" id="526"/>
    <lineage>
        <taxon>Bacteria</taxon>
        <taxon>Pseudomonadati</taxon>
        <taxon>Pseudomonadota</taxon>
        <taxon>Alphaproteobacteria</taxon>
        <taxon>Acetobacterales</taxon>
        <taxon>Acidocellaceae</taxon>
        <taxon>Acidiphilium</taxon>
    </lineage>
</organism>
<dbReference type="GO" id="GO:0005886">
    <property type="term" value="C:plasma membrane"/>
    <property type="evidence" value="ECO:0007669"/>
    <property type="project" value="UniProtKB-SubCell"/>
</dbReference>
<name>A0A8G2FLH7_ACIRU</name>
<evidence type="ECO:0000256" key="4">
    <source>
        <dbReference type="ARBA" id="ARBA00022692"/>
    </source>
</evidence>
<evidence type="ECO:0000313" key="9">
    <source>
        <dbReference type="Proteomes" id="UP000186308"/>
    </source>
</evidence>
<evidence type="ECO:0000256" key="1">
    <source>
        <dbReference type="ARBA" id="ARBA00004651"/>
    </source>
</evidence>
<dbReference type="PRINTS" id="PR00952">
    <property type="entry name" value="TYPE3IMQPROT"/>
</dbReference>
<comment type="similarity">
    <text evidence="2">Belongs to the FliQ/MopD/SpaQ family.</text>
</comment>
<feature type="transmembrane region" description="Helical" evidence="7">
    <location>
        <begin position="50"/>
        <end position="70"/>
    </location>
</feature>
<evidence type="ECO:0000256" key="3">
    <source>
        <dbReference type="ARBA" id="ARBA00022475"/>
    </source>
</evidence>
<dbReference type="PIRSF" id="PIRSF004669">
    <property type="entry name" value="FliQ"/>
    <property type="match status" value="1"/>
</dbReference>
<reference evidence="8 9" key="1">
    <citation type="submission" date="2017-01" db="EMBL/GenBank/DDBJ databases">
        <authorList>
            <person name="Varghese N."/>
            <person name="Submissions S."/>
        </authorList>
    </citation>
    <scope>NUCLEOTIDE SEQUENCE [LARGE SCALE GENOMIC DNA]</scope>
    <source>
        <strain evidence="8 9">ATCC 35905</strain>
    </source>
</reference>
<dbReference type="InterPro" id="IPR002191">
    <property type="entry name" value="Bac_export_3"/>
</dbReference>
<keyword evidence="3" id="KW-1003">Cell membrane</keyword>
<gene>
    <name evidence="8" type="ORF">SAMN05421828_11340</name>
</gene>
<keyword evidence="5 7" id="KW-1133">Transmembrane helix</keyword>
<keyword evidence="8" id="KW-0966">Cell projection</keyword>
<proteinExistence type="inferred from homology"/>